<protein>
    <submittedName>
        <fullName evidence="2">Uncharacterized protein</fullName>
    </submittedName>
</protein>
<dbReference type="EMBL" id="SRLO01000605">
    <property type="protein sequence ID" value="TNN50792.1"/>
    <property type="molecule type" value="Genomic_DNA"/>
</dbReference>
<gene>
    <name evidence="2" type="ORF">EYF80_039004</name>
</gene>
<comment type="caution">
    <text evidence="2">The sequence shown here is derived from an EMBL/GenBank/DDBJ whole genome shotgun (WGS) entry which is preliminary data.</text>
</comment>
<evidence type="ECO:0000313" key="3">
    <source>
        <dbReference type="Proteomes" id="UP000314294"/>
    </source>
</evidence>
<dbReference type="Proteomes" id="UP000314294">
    <property type="component" value="Unassembled WGS sequence"/>
</dbReference>
<name>A0A4Z2GDP4_9TELE</name>
<feature type="region of interest" description="Disordered" evidence="1">
    <location>
        <begin position="66"/>
        <end position="104"/>
    </location>
</feature>
<sequence length="169" mass="18783">MAWYRSSMKSGAEEGGLSGGWGRGRPGRPRMDRISFCSSFFSRPLRRRKLEWTSASACWLHRATQRRSRRSRSGAPGWRRGEEELVRSAELLPPPPPETHMSPRLSFSGGFEKISQIICTSLRPAPPPQSGRSRLRLLLSPVGPVCASSSELICSCRAAAETEIMRARA</sequence>
<keyword evidence="3" id="KW-1185">Reference proteome</keyword>
<feature type="region of interest" description="Disordered" evidence="1">
    <location>
        <begin position="1"/>
        <end position="28"/>
    </location>
</feature>
<proteinExistence type="predicted"/>
<organism evidence="2 3">
    <name type="scientific">Liparis tanakae</name>
    <name type="common">Tanaka's snailfish</name>
    <dbReference type="NCBI Taxonomy" id="230148"/>
    <lineage>
        <taxon>Eukaryota</taxon>
        <taxon>Metazoa</taxon>
        <taxon>Chordata</taxon>
        <taxon>Craniata</taxon>
        <taxon>Vertebrata</taxon>
        <taxon>Euteleostomi</taxon>
        <taxon>Actinopterygii</taxon>
        <taxon>Neopterygii</taxon>
        <taxon>Teleostei</taxon>
        <taxon>Neoteleostei</taxon>
        <taxon>Acanthomorphata</taxon>
        <taxon>Eupercaria</taxon>
        <taxon>Perciformes</taxon>
        <taxon>Cottioidei</taxon>
        <taxon>Cottales</taxon>
        <taxon>Liparidae</taxon>
        <taxon>Liparis</taxon>
    </lineage>
</organism>
<accession>A0A4Z2GDP4</accession>
<reference evidence="2 3" key="1">
    <citation type="submission" date="2019-03" db="EMBL/GenBank/DDBJ databases">
        <title>First draft genome of Liparis tanakae, snailfish: a comprehensive survey of snailfish specific genes.</title>
        <authorList>
            <person name="Kim W."/>
            <person name="Song I."/>
            <person name="Jeong J.-H."/>
            <person name="Kim D."/>
            <person name="Kim S."/>
            <person name="Ryu S."/>
            <person name="Song J.Y."/>
            <person name="Lee S.K."/>
        </authorList>
    </citation>
    <scope>NUCLEOTIDE SEQUENCE [LARGE SCALE GENOMIC DNA]</scope>
    <source>
        <tissue evidence="2">Muscle</tissue>
    </source>
</reference>
<feature type="compositionally biased region" description="Gly residues" evidence="1">
    <location>
        <begin position="13"/>
        <end position="24"/>
    </location>
</feature>
<evidence type="ECO:0000313" key="2">
    <source>
        <dbReference type="EMBL" id="TNN50792.1"/>
    </source>
</evidence>
<evidence type="ECO:0000256" key="1">
    <source>
        <dbReference type="SAM" id="MobiDB-lite"/>
    </source>
</evidence>
<dbReference type="AlphaFoldDB" id="A0A4Z2GDP4"/>